<dbReference type="Proteomes" id="UP000805193">
    <property type="component" value="Unassembled WGS sequence"/>
</dbReference>
<comment type="caution">
    <text evidence="1">The sequence shown here is derived from an EMBL/GenBank/DDBJ whole genome shotgun (WGS) entry which is preliminary data.</text>
</comment>
<evidence type="ECO:0000313" key="2">
    <source>
        <dbReference type="Proteomes" id="UP000805193"/>
    </source>
</evidence>
<proteinExistence type="predicted"/>
<name>A0AC60Q4G0_IXOPE</name>
<gene>
    <name evidence="1" type="ORF">HPB47_024540</name>
</gene>
<sequence length="278" mass="29491">SRFSDSSAQDSSQVMAASPKRVRSADAKKERGRERTKKKRTASSSSSRSSSAASGSSSSGSSSSGSSSSGSSRSSSSSSSSSSRSTSVSPRRGRNRPSRSESAQRARRKRSPSPPRPCKIHVGRLTRNVTRDHLLEIFGCYGTVKGVELPPDRTHGHLSRGFAYVEFENPADAERAMRHMDGDRRAGGDGGLCAAAPPHAPPQAQPACAPTQAAGPAPSLEAVPTPSASPAPQKPPRRPAPVSEADASLQISCRRRTQEARTFELQFLTLTRRGLVRQ</sequence>
<evidence type="ECO:0000313" key="1">
    <source>
        <dbReference type="EMBL" id="KAG0428474.1"/>
    </source>
</evidence>
<protein>
    <submittedName>
        <fullName evidence="1">Uncharacterized protein</fullName>
    </submittedName>
</protein>
<dbReference type="EMBL" id="JABSTQ010009520">
    <property type="protein sequence ID" value="KAG0428474.1"/>
    <property type="molecule type" value="Genomic_DNA"/>
</dbReference>
<organism evidence="1 2">
    <name type="scientific">Ixodes persulcatus</name>
    <name type="common">Taiga tick</name>
    <dbReference type="NCBI Taxonomy" id="34615"/>
    <lineage>
        <taxon>Eukaryota</taxon>
        <taxon>Metazoa</taxon>
        <taxon>Ecdysozoa</taxon>
        <taxon>Arthropoda</taxon>
        <taxon>Chelicerata</taxon>
        <taxon>Arachnida</taxon>
        <taxon>Acari</taxon>
        <taxon>Parasitiformes</taxon>
        <taxon>Ixodida</taxon>
        <taxon>Ixodoidea</taxon>
        <taxon>Ixodidae</taxon>
        <taxon>Ixodinae</taxon>
        <taxon>Ixodes</taxon>
    </lineage>
</organism>
<accession>A0AC60Q4G0</accession>
<keyword evidence="2" id="KW-1185">Reference proteome</keyword>
<feature type="non-terminal residue" evidence="1">
    <location>
        <position position="1"/>
    </location>
</feature>
<reference evidence="1 2" key="1">
    <citation type="journal article" date="2020" name="Cell">
        <title>Large-Scale Comparative Analyses of Tick Genomes Elucidate Their Genetic Diversity and Vector Capacities.</title>
        <authorList>
            <consortium name="Tick Genome and Microbiome Consortium (TIGMIC)"/>
            <person name="Jia N."/>
            <person name="Wang J."/>
            <person name="Shi W."/>
            <person name="Du L."/>
            <person name="Sun Y."/>
            <person name="Zhan W."/>
            <person name="Jiang J.F."/>
            <person name="Wang Q."/>
            <person name="Zhang B."/>
            <person name="Ji P."/>
            <person name="Bell-Sakyi L."/>
            <person name="Cui X.M."/>
            <person name="Yuan T.T."/>
            <person name="Jiang B.G."/>
            <person name="Yang W.F."/>
            <person name="Lam T.T."/>
            <person name="Chang Q.C."/>
            <person name="Ding S.J."/>
            <person name="Wang X.J."/>
            <person name="Zhu J.G."/>
            <person name="Ruan X.D."/>
            <person name="Zhao L."/>
            <person name="Wei J.T."/>
            <person name="Ye R.Z."/>
            <person name="Que T.C."/>
            <person name="Du C.H."/>
            <person name="Zhou Y.H."/>
            <person name="Cheng J.X."/>
            <person name="Dai P.F."/>
            <person name="Guo W.B."/>
            <person name="Han X.H."/>
            <person name="Huang E.J."/>
            <person name="Li L.F."/>
            <person name="Wei W."/>
            <person name="Gao Y.C."/>
            <person name="Liu J.Z."/>
            <person name="Shao H.Z."/>
            <person name="Wang X."/>
            <person name="Wang C.C."/>
            <person name="Yang T.C."/>
            <person name="Huo Q.B."/>
            <person name="Li W."/>
            <person name="Chen H.Y."/>
            <person name="Chen S.E."/>
            <person name="Zhou L.G."/>
            <person name="Ni X.B."/>
            <person name="Tian J.H."/>
            <person name="Sheng Y."/>
            <person name="Liu T."/>
            <person name="Pan Y.S."/>
            <person name="Xia L.Y."/>
            <person name="Li J."/>
            <person name="Zhao F."/>
            <person name="Cao W.C."/>
        </authorList>
    </citation>
    <scope>NUCLEOTIDE SEQUENCE [LARGE SCALE GENOMIC DNA]</scope>
    <source>
        <strain evidence="1">Iper-2018</strain>
    </source>
</reference>